<dbReference type="InterPro" id="IPR013783">
    <property type="entry name" value="Ig-like_fold"/>
</dbReference>
<dbReference type="FunFam" id="3.40.50.1000:FF:000084">
    <property type="entry name" value="Phospholipid-transporting ATPase"/>
    <property type="match status" value="1"/>
</dbReference>
<dbReference type="SUPFAM" id="SSF81653">
    <property type="entry name" value="Calcium ATPase, transduction domain A"/>
    <property type="match status" value="1"/>
</dbReference>
<dbReference type="Gene3D" id="3.40.1110.10">
    <property type="entry name" value="Calcium-transporting ATPase, cytoplasmic domain N"/>
    <property type="match status" value="1"/>
</dbReference>
<evidence type="ECO:0000256" key="14">
    <source>
        <dbReference type="PIRSR" id="PIRSR606539-1"/>
    </source>
</evidence>
<comment type="cofactor">
    <cofactor evidence="16">
        <name>Mg(2+)</name>
        <dbReference type="ChEBI" id="CHEBI:18420"/>
    </cofactor>
</comment>
<dbReference type="SFLD" id="SFLDS00003">
    <property type="entry name" value="Haloacid_Dehalogenase"/>
    <property type="match status" value="1"/>
</dbReference>
<dbReference type="PANTHER" id="PTHR24092:SF19">
    <property type="entry name" value="PHOSPHOLIPID-TRANSPORTING ATPASE"/>
    <property type="match status" value="1"/>
</dbReference>
<dbReference type="GO" id="GO:0000287">
    <property type="term" value="F:magnesium ion binding"/>
    <property type="evidence" value="ECO:0007669"/>
    <property type="project" value="InterPro"/>
</dbReference>
<evidence type="ECO:0000256" key="12">
    <source>
        <dbReference type="ARBA" id="ARBA00023136"/>
    </source>
</evidence>
<dbReference type="FunFam" id="2.70.150.10:FF:000032">
    <property type="entry name" value="Phospholipid-transporting ATPase"/>
    <property type="match status" value="1"/>
</dbReference>
<dbReference type="SUPFAM" id="SSF56784">
    <property type="entry name" value="HAD-like"/>
    <property type="match status" value="1"/>
</dbReference>
<feature type="binding site" evidence="15">
    <location>
        <position position="1649"/>
    </location>
    <ligand>
        <name>ATP</name>
        <dbReference type="ChEBI" id="CHEBI:30616"/>
    </ligand>
</feature>
<feature type="transmembrane region" description="Helical" evidence="18">
    <location>
        <begin position="869"/>
        <end position="886"/>
    </location>
</feature>
<dbReference type="PANTHER" id="PTHR24092">
    <property type="entry name" value="PROBABLE PHOSPHOLIPID-TRANSPORTING ATPASE"/>
    <property type="match status" value="1"/>
</dbReference>
<dbReference type="InterPro" id="IPR059000">
    <property type="entry name" value="ATPase_P-type_domA"/>
</dbReference>
<feature type="domain" description="P-type ATPase N-terminal" evidence="21">
    <location>
        <begin position="835"/>
        <end position="895"/>
    </location>
</feature>
<evidence type="ECO:0000256" key="1">
    <source>
        <dbReference type="ARBA" id="ARBA00004141"/>
    </source>
</evidence>
<dbReference type="SFLD" id="SFLDG00002">
    <property type="entry name" value="C1.7:_P-type_atpase_like"/>
    <property type="match status" value="1"/>
</dbReference>
<dbReference type="GO" id="GO:0045332">
    <property type="term" value="P:phospholipid translocation"/>
    <property type="evidence" value="ECO:0007669"/>
    <property type="project" value="TreeGrafter"/>
</dbReference>
<dbReference type="Pfam" id="PF00122">
    <property type="entry name" value="E1-E2_ATPase"/>
    <property type="match status" value="1"/>
</dbReference>
<feature type="binding site" evidence="15">
    <location>
        <position position="1643"/>
    </location>
    <ligand>
        <name>ATP</name>
        <dbReference type="ChEBI" id="CHEBI:30616"/>
    </ligand>
</feature>
<evidence type="ECO:0000256" key="16">
    <source>
        <dbReference type="PIRSR" id="PIRSR606539-3"/>
    </source>
</evidence>
<feature type="region of interest" description="Disordered" evidence="17">
    <location>
        <begin position="1323"/>
        <end position="1350"/>
    </location>
</feature>
<reference evidence="23 24" key="1">
    <citation type="submission" date="2015-12" db="EMBL/GenBank/DDBJ databases">
        <title>Dictyostelia acquired genes for synthesis and detection of signals that induce cell-type specialization by lateral gene transfer from prokaryotes.</title>
        <authorList>
            <person name="Gloeckner G."/>
            <person name="Schaap P."/>
        </authorList>
    </citation>
    <scope>NUCLEOTIDE SEQUENCE [LARGE SCALE GENOMIC DNA]</scope>
    <source>
        <strain evidence="23 24">TK</strain>
    </source>
</reference>
<dbReference type="GO" id="GO:0140326">
    <property type="term" value="F:ATPase-coupled intramembrane lipid transporter activity"/>
    <property type="evidence" value="ECO:0007669"/>
    <property type="project" value="UniProtKB-EC"/>
</dbReference>
<feature type="compositionally biased region" description="Low complexity" evidence="17">
    <location>
        <begin position="2068"/>
        <end position="2093"/>
    </location>
</feature>
<dbReference type="SUPFAM" id="SSF81665">
    <property type="entry name" value="Calcium ATPase, transmembrane domain M"/>
    <property type="match status" value="1"/>
</dbReference>
<feature type="binding site" evidence="15">
    <location>
        <position position="1459"/>
    </location>
    <ligand>
        <name>ATP</name>
        <dbReference type="ChEBI" id="CHEBI:30616"/>
    </ligand>
</feature>
<feature type="binding site" evidence="15">
    <location>
        <position position="1218"/>
    </location>
    <ligand>
        <name>ATP</name>
        <dbReference type="ChEBI" id="CHEBI:30616"/>
    </ligand>
</feature>
<feature type="binding site" evidence="16">
    <location>
        <position position="1672"/>
    </location>
    <ligand>
        <name>Mg(2+)</name>
        <dbReference type="ChEBI" id="CHEBI:18420"/>
    </ligand>
</feature>
<dbReference type="GO" id="GO:0005886">
    <property type="term" value="C:plasma membrane"/>
    <property type="evidence" value="ECO:0007669"/>
    <property type="project" value="TreeGrafter"/>
</dbReference>
<dbReference type="OrthoDB" id="377733at2759"/>
<feature type="transmembrane region" description="Helical" evidence="18">
    <location>
        <begin position="892"/>
        <end position="911"/>
    </location>
</feature>
<evidence type="ECO:0000256" key="13">
    <source>
        <dbReference type="ARBA" id="ARBA00034036"/>
    </source>
</evidence>
<feature type="active site" description="4-aspartylphosphate intermediate" evidence="14">
    <location>
        <position position="1217"/>
    </location>
</feature>
<dbReference type="SUPFAM" id="SSF81660">
    <property type="entry name" value="Metal cation-transporting ATPase, ATP-binding domain N"/>
    <property type="match status" value="1"/>
</dbReference>
<comment type="similarity">
    <text evidence="3">Belongs to the cation transport ATPase (P-type) (TC 3.A.3) family. Type IV subfamily.</text>
</comment>
<feature type="domain" description="P-type ATPase C-terminal" evidence="22">
    <location>
        <begin position="1695"/>
        <end position="1937"/>
    </location>
</feature>
<dbReference type="InterPro" id="IPR008250">
    <property type="entry name" value="ATPase_P-typ_transduc_dom_A_sf"/>
</dbReference>
<evidence type="ECO:0000256" key="9">
    <source>
        <dbReference type="ARBA" id="ARBA00022842"/>
    </source>
</evidence>
<evidence type="ECO:0000256" key="3">
    <source>
        <dbReference type="ARBA" id="ARBA00008109"/>
    </source>
</evidence>
<dbReference type="InterPro" id="IPR023298">
    <property type="entry name" value="ATPase_P-typ_TM_dom_sf"/>
</dbReference>
<dbReference type="FunCoup" id="A0A151Z7S8">
    <property type="interactions" value="16"/>
</dbReference>
<feature type="region of interest" description="Disordered" evidence="17">
    <location>
        <begin position="1953"/>
        <end position="1994"/>
    </location>
</feature>
<feature type="transmembrane region" description="Helical" evidence="18">
    <location>
        <begin position="1843"/>
        <end position="1861"/>
    </location>
</feature>
<feature type="binding site" evidence="15">
    <location>
        <position position="1423"/>
    </location>
    <ligand>
        <name>ATP</name>
        <dbReference type="ChEBI" id="CHEBI:30616"/>
    </ligand>
</feature>
<keyword evidence="6 16" id="KW-0479">Metal-binding</keyword>
<feature type="domain" description="IPT/TIG" evidence="20">
    <location>
        <begin position="590"/>
        <end position="657"/>
    </location>
</feature>
<keyword evidence="24" id="KW-1185">Reference proteome</keyword>
<evidence type="ECO:0000256" key="7">
    <source>
        <dbReference type="ARBA" id="ARBA00022741"/>
    </source>
</evidence>
<feature type="binding site" evidence="15">
    <location>
        <position position="1541"/>
    </location>
    <ligand>
        <name>ATP</name>
        <dbReference type="ChEBI" id="CHEBI:30616"/>
    </ligand>
</feature>
<dbReference type="InterPro" id="IPR036412">
    <property type="entry name" value="HAD-like_sf"/>
</dbReference>
<evidence type="ECO:0000259" key="19">
    <source>
        <dbReference type="Pfam" id="PF00122"/>
    </source>
</evidence>
<dbReference type="STRING" id="361077.A0A151Z7S8"/>
<dbReference type="InterPro" id="IPR006539">
    <property type="entry name" value="P-type_ATPase_IV"/>
</dbReference>
<dbReference type="SFLD" id="SFLDF00027">
    <property type="entry name" value="p-type_atpase"/>
    <property type="match status" value="1"/>
</dbReference>
<evidence type="ECO:0000256" key="4">
    <source>
        <dbReference type="ARBA" id="ARBA00012189"/>
    </source>
</evidence>
<dbReference type="InterPro" id="IPR044492">
    <property type="entry name" value="P_typ_ATPase_HD_dom"/>
</dbReference>
<keyword evidence="8 15" id="KW-0067">ATP-binding</keyword>
<dbReference type="InterPro" id="IPR032630">
    <property type="entry name" value="P_typ_ATPase_c"/>
</dbReference>
<dbReference type="EMBL" id="LODT01000037">
    <property type="protein sequence ID" value="KYQ90011.1"/>
    <property type="molecule type" value="Genomic_DNA"/>
</dbReference>
<dbReference type="Pfam" id="PF16212">
    <property type="entry name" value="PhoLip_ATPase_C"/>
    <property type="match status" value="1"/>
</dbReference>
<dbReference type="NCBIfam" id="TIGR01652">
    <property type="entry name" value="ATPase-Plipid"/>
    <property type="match status" value="2"/>
</dbReference>
<feature type="binding site" evidence="15">
    <location>
        <position position="1540"/>
    </location>
    <ligand>
        <name>ATP</name>
        <dbReference type="ChEBI" id="CHEBI:30616"/>
    </ligand>
</feature>
<dbReference type="GO" id="GO:0016887">
    <property type="term" value="F:ATP hydrolysis activity"/>
    <property type="evidence" value="ECO:0007669"/>
    <property type="project" value="InterPro"/>
</dbReference>
<feature type="region of interest" description="Disordered" evidence="17">
    <location>
        <begin position="1243"/>
        <end position="1279"/>
    </location>
</feature>
<evidence type="ECO:0000256" key="2">
    <source>
        <dbReference type="ARBA" id="ARBA00004308"/>
    </source>
</evidence>
<feature type="compositionally biased region" description="Low complexity" evidence="17">
    <location>
        <begin position="1243"/>
        <end position="1277"/>
    </location>
</feature>
<dbReference type="InterPro" id="IPR032631">
    <property type="entry name" value="P-type_ATPase_N"/>
</dbReference>
<dbReference type="Gene3D" id="2.70.150.10">
    <property type="entry name" value="Calcium-transporting ATPase, cytoplasmic transduction domain A"/>
    <property type="match status" value="1"/>
</dbReference>
<feature type="binding site" evidence="15">
    <location>
        <position position="1217"/>
    </location>
    <ligand>
        <name>ATP</name>
        <dbReference type="ChEBI" id="CHEBI:30616"/>
    </ligand>
</feature>
<evidence type="ECO:0000259" key="20">
    <source>
        <dbReference type="Pfam" id="PF01833"/>
    </source>
</evidence>
<feature type="transmembrane region" description="Helical" evidence="18">
    <location>
        <begin position="781"/>
        <end position="801"/>
    </location>
</feature>
<feature type="binding site" evidence="15">
    <location>
        <position position="1219"/>
    </location>
    <ligand>
        <name>ATP</name>
        <dbReference type="ChEBI" id="CHEBI:30616"/>
    </ligand>
</feature>
<feature type="transmembrane region" description="Helical" evidence="18">
    <location>
        <begin position="1758"/>
        <end position="1777"/>
    </location>
</feature>
<evidence type="ECO:0000256" key="10">
    <source>
        <dbReference type="ARBA" id="ARBA00022967"/>
    </source>
</evidence>
<feature type="transmembrane region" description="Helical" evidence="18">
    <location>
        <begin position="1725"/>
        <end position="1746"/>
    </location>
</feature>
<evidence type="ECO:0000256" key="11">
    <source>
        <dbReference type="ARBA" id="ARBA00022989"/>
    </source>
</evidence>
<keyword evidence="12 18" id="KW-0472">Membrane</keyword>
<dbReference type="Pfam" id="PF13246">
    <property type="entry name" value="Cation_ATPase"/>
    <property type="match status" value="1"/>
</dbReference>
<dbReference type="InterPro" id="IPR002909">
    <property type="entry name" value="IPT_dom"/>
</dbReference>
<dbReference type="OMA" id="ILIWGTI"/>
<feature type="transmembrane region" description="Helical" evidence="18">
    <location>
        <begin position="1909"/>
        <end position="1934"/>
    </location>
</feature>
<feature type="region of interest" description="Disordered" evidence="17">
    <location>
        <begin position="2068"/>
        <end position="2100"/>
    </location>
</feature>
<keyword evidence="5 18" id="KW-0812">Transmembrane</keyword>
<dbReference type="InterPro" id="IPR023299">
    <property type="entry name" value="ATPase_P-typ_cyto_dom_N"/>
</dbReference>
<keyword evidence="11 18" id="KW-1133">Transmembrane helix</keyword>
<dbReference type="GO" id="GO:0005524">
    <property type="term" value="F:ATP binding"/>
    <property type="evidence" value="ECO:0007669"/>
    <property type="project" value="UniProtKB-KW"/>
</dbReference>
<proteinExistence type="inferred from homology"/>
<dbReference type="PROSITE" id="PS00154">
    <property type="entry name" value="ATPASE_E1_E2"/>
    <property type="match status" value="1"/>
</dbReference>
<name>A0A151Z7S8_TIELA</name>
<evidence type="ECO:0000256" key="8">
    <source>
        <dbReference type="ARBA" id="ARBA00022840"/>
    </source>
</evidence>
<feature type="binding site" evidence="16">
    <location>
        <position position="1668"/>
    </location>
    <ligand>
        <name>Mg(2+)</name>
        <dbReference type="ChEBI" id="CHEBI:18420"/>
    </ligand>
</feature>
<keyword evidence="10" id="KW-1278">Translocase</keyword>
<protein>
    <recommendedName>
        <fullName evidence="4">P-type phospholipid transporter</fullName>
        <ecNumber evidence="4">7.6.2.1</ecNumber>
    </recommendedName>
</protein>
<dbReference type="Gene3D" id="2.60.40.10">
    <property type="entry name" value="Immunoglobulins"/>
    <property type="match status" value="1"/>
</dbReference>
<dbReference type="InterPro" id="IPR001757">
    <property type="entry name" value="P_typ_ATPase"/>
</dbReference>
<feature type="binding site" evidence="15">
    <location>
        <position position="1671"/>
    </location>
    <ligand>
        <name>ATP</name>
        <dbReference type="ChEBI" id="CHEBI:30616"/>
    </ligand>
</feature>
<comment type="caution">
    <text evidence="23">The sequence shown here is derived from an EMBL/GenBank/DDBJ whole genome shotgun (WGS) entry which is preliminary data.</text>
</comment>
<dbReference type="InParanoid" id="A0A151Z7S8"/>
<keyword evidence="9 16" id="KW-0460">Magnesium</keyword>
<dbReference type="NCBIfam" id="TIGR01494">
    <property type="entry name" value="ATPase_P-type"/>
    <property type="match status" value="1"/>
</dbReference>
<comment type="catalytic activity">
    <reaction evidence="13">
        <text>ATP + H2O + phospholipidSide 1 = ADP + phosphate + phospholipidSide 2.</text>
        <dbReference type="EC" id="7.6.2.1"/>
    </reaction>
</comment>
<dbReference type="Proteomes" id="UP000076078">
    <property type="component" value="Unassembled WGS sequence"/>
</dbReference>
<keyword evidence="7 15" id="KW-0547">Nucleotide-binding</keyword>
<dbReference type="InterPro" id="IPR023214">
    <property type="entry name" value="HAD_sf"/>
</dbReference>
<evidence type="ECO:0000259" key="22">
    <source>
        <dbReference type="Pfam" id="PF16212"/>
    </source>
</evidence>
<feature type="transmembrane region" description="Helical" evidence="18">
    <location>
        <begin position="1868"/>
        <end position="1889"/>
    </location>
</feature>
<evidence type="ECO:0000259" key="21">
    <source>
        <dbReference type="Pfam" id="PF16209"/>
    </source>
</evidence>
<feature type="binding site" evidence="15">
    <location>
        <position position="1672"/>
    </location>
    <ligand>
        <name>ATP</name>
        <dbReference type="ChEBI" id="CHEBI:30616"/>
    </ligand>
</feature>
<evidence type="ECO:0000313" key="23">
    <source>
        <dbReference type="EMBL" id="KYQ90011.1"/>
    </source>
</evidence>
<gene>
    <name evidence="23" type="ORF">DLAC_08586</name>
</gene>
<evidence type="ECO:0000256" key="15">
    <source>
        <dbReference type="PIRSR" id="PIRSR606539-2"/>
    </source>
</evidence>
<sequence>MNTINLVITLITVLQFSSIINADLYNFLYLPSTTKFSRLIPITVNSQYIYNLNVNNNTNIGTFSIVNKNILNQNTFSVEFQRDFDILPNTLYYLFNSNTSIYIINSNSTSIENAKTGELVGTFNGRSYSEAFMYQSFIHLICEINGTIGTLELYENLSISSFNPLTIMSNDTHLDMGYKLGDFILFSNYYLKIGSNDLNSLSIPSNLIGIIPQKSSFNTIDNQMYFIGTSKFNGHVLIRATYSQDTIQIIETISLSLTDVYTNTYHEGTLLITGTNIESKIVIVTISSKGLNKITNSQPFNISSIASVVALNNTVTMFCSDSIIKFSLVNESSDVTRIPLFNVVSNVAFNSSGLVTVVGSVNFTSPLEVTVDEISCQNPVLQDSVTLVCNLNASGFRPNREYQVLVITSDIVHEGLFSLVNQKFENVSQHWDTITFNYDNLYEFNLVSFRLGDSLLQCTRVTDDVTLKTMECRVPFDAISGVLTAQYEDITQIISNVVLVPYIININNGKPLTTQEVHVTVNGMFFKSNSVPISQISVQFSDEWYAVQTVEPDSIIFTKPEGLVLHRQIKIRIGSTESNTLEFTFTKPKITLVTANVNNNNLLIINGENFGNGKEWVQVKLSEVSLDDTLVKITSNQMEFKLPSIVTKGKLTVTVDGMELVRNVNIQPHIESVQATLYSVDFQGQYLDRNQFDIILENGKSYPLNNCKVTAKTNNYNVKCDLPMLTSGTVLLRSKSLDNEYDPQNTSALESLISYESYPQHTESGNTTSSSDNGLSTLSKALIGACAFMILFIIILSIVLYKRLKSKKLKSNHNVHNDHNNIRIVYSNNNSIDYNRNAIYKYPNNRINNTKYTILNFIPKNLIEQFGRAMNIYFLFIGILQLFPSLTPVDPISTWGALVFIFLISATKEAFDDYNRAKRDKVANERVYQRIVRGQKEPQIVLSQDIQVGDIIYLPNNSEVPCDMTILGSSDPEGSCYVQTANLDGETDLKTRYALPETSQMKHQDFEQFKGVIECPCPNPDIYRFDSRIALNPPDIDNEDIDKGSIVKDWLPVSAQNLILQATHLRNTEHIYGMVVYTGNETKIGKNKMAPPTKWTKLDRSINRITIFIFCMQLFLVLIFGIIGDLQRLKDEKTCWYLDYDTSEWYRFIIIPLRFLLLNSMMIPISLKVTIDVIKYAYALFISWDLKMYHKPSDTPATANSTALSEDLGQIQHLFTDKTGTLTENIMIFSKCSINGQMYGNNNNHNSGSSSSTNANRNDRLSTNSASSSCKSSCDSESFNELNDPVLIDLIKSNDYHVIEFLKCLSLCHSVVPISLENNYQSHSPNINKQNNNNNNNSSSSSSSNSSDVIYKASSPDEEALVGGTAKLGVKFTSRTKSSIGIDVNGDQQMYQLLHTFEFTSDRKRMSVVLRDKISGNIKIITKGADEVIFKRISNSLNSQESIEVAQIHLEEFAGFGLRTLCIAQKEIDEQVYQQWYQQHFQPANTDVQDRQNRLSESYDLLEVDLQLLGITAIEDKLQDEVPQTIYCLRQAAIKVWMLTGDKYSTAIQIANSCNLIEKNSPIYTVGKSVEDQSHLGARPNISPVEAQLSIESIHKHLLNSNESVRSRATIVIEGHVLALVLVYNSHLLLEISKIVSSVICCRVTPNQKAQVVKLIKDTGKITLAIGDGGNDVSMIQEANVGVGISGREGLQASRAADYSIARFRYLQELILVHGRYSYIRSSFVANYSFYKSLFVCFIQILYQLFSGFAGTSFFNSFSLTTYNIVFTGLPVVGFILDKDLPESVIRRNPVLYRYCQEGRAFNVKVFVQWCIRALTQALLVFSITTGAYAFSDSGAIIDYDSFSMISFTAIIFIQSLTLYFESHTITWINHILIWGTIPIYFVCVLVLNAMPNLDMYSIMSHLFDQISFWASIVLIIITCIVPFICIQYLFLLYKPTIFEVIHQIRINNPLNGKQPYPSPQNSKKDTDRESLLKKSPSITSSQPNLPPYDEEFLQGHNLNNANMHNNNVTTIFYPLKKKKFLKSQKNRHSIQSFKEDVIELIIVPKENEDYDNRLLYDTLVQSNYNNNNYNNNNNNNYQTNNNNLSLDNNNNNFESSPLS</sequence>
<organism evidence="23 24">
    <name type="scientific">Tieghemostelium lacteum</name>
    <name type="common">Slime mold</name>
    <name type="synonym">Dictyostelium lacteum</name>
    <dbReference type="NCBI Taxonomy" id="361077"/>
    <lineage>
        <taxon>Eukaryota</taxon>
        <taxon>Amoebozoa</taxon>
        <taxon>Evosea</taxon>
        <taxon>Eumycetozoa</taxon>
        <taxon>Dictyostelia</taxon>
        <taxon>Dictyosteliales</taxon>
        <taxon>Raperosteliaceae</taxon>
        <taxon>Tieghemostelium</taxon>
    </lineage>
</organism>
<evidence type="ECO:0000256" key="18">
    <source>
        <dbReference type="SAM" id="Phobius"/>
    </source>
</evidence>
<accession>A0A151Z7S8</accession>
<feature type="binding site" evidence="15">
    <location>
        <position position="1358"/>
    </location>
    <ligand>
        <name>ATP</name>
        <dbReference type="ChEBI" id="CHEBI:30616"/>
    </ligand>
</feature>
<feature type="transmembrane region" description="Helical" evidence="18">
    <location>
        <begin position="1810"/>
        <end position="1831"/>
    </location>
</feature>
<feature type="binding site" evidence="15">
    <location>
        <position position="1399"/>
    </location>
    <ligand>
        <name>ATP</name>
        <dbReference type="ChEBI" id="CHEBI:30616"/>
    </ligand>
</feature>
<comment type="subcellular location">
    <subcellularLocation>
        <location evidence="2">Endomembrane system</location>
    </subcellularLocation>
    <subcellularLocation>
        <location evidence="1">Membrane</location>
        <topology evidence="1">Multi-pass membrane protein</topology>
    </subcellularLocation>
</comment>
<feature type="compositionally biased region" description="Low complexity" evidence="17">
    <location>
        <begin position="1331"/>
        <end position="1347"/>
    </location>
</feature>
<feature type="transmembrane region" description="Helical" evidence="18">
    <location>
        <begin position="1145"/>
        <end position="1167"/>
    </location>
</feature>
<feature type="binding site" evidence="15">
    <location>
        <position position="1542"/>
    </location>
    <ligand>
        <name>ATP</name>
        <dbReference type="ChEBI" id="CHEBI:30616"/>
    </ligand>
</feature>
<feature type="transmembrane region" description="Helical" evidence="18">
    <location>
        <begin position="1105"/>
        <end position="1125"/>
    </location>
</feature>
<evidence type="ECO:0000313" key="24">
    <source>
        <dbReference type="Proteomes" id="UP000076078"/>
    </source>
</evidence>
<feature type="domain" description="P-type ATPase A" evidence="19">
    <location>
        <begin position="932"/>
        <end position="992"/>
    </location>
</feature>
<dbReference type="Gene3D" id="3.40.50.1000">
    <property type="entry name" value="HAD superfamily/HAD-like"/>
    <property type="match status" value="1"/>
</dbReference>
<feature type="compositionally biased region" description="Basic and acidic residues" evidence="17">
    <location>
        <begin position="1963"/>
        <end position="1973"/>
    </location>
</feature>
<feature type="binding site" evidence="16">
    <location>
        <position position="1217"/>
    </location>
    <ligand>
        <name>Mg(2+)</name>
        <dbReference type="ChEBI" id="CHEBI:18420"/>
    </ligand>
</feature>
<dbReference type="EC" id="7.6.2.1" evidence="4"/>
<dbReference type="Pfam" id="PF01833">
    <property type="entry name" value="TIG"/>
    <property type="match status" value="1"/>
</dbReference>
<feature type="binding site" evidence="16">
    <location>
        <position position="1219"/>
    </location>
    <ligand>
        <name>Mg(2+)</name>
        <dbReference type="ChEBI" id="CHEBI:18420"/>
    </ligand>
</feature>
<evidence type="ECO:0000256" key="17">
    <source>
        <dbReference type="SAM" id="MobiDB-lite"/>
    </source>
</evidence>
<evidence type="ECO:0000256" key="6">
    <source>
        <dbReference type="ARBA" id="ARBA00022723"/>
    </source>
</evidence>
<dbReference type="InterPro" id="IPR018303">
    <property type="entry name" value="ATPase_P-typ_P_site"/>
</dbReference>
<dbReference type="Pfam" id="PF16209">
    <property type="entry name" value="PhoLip_ATPase_N"/>
    <property type="match status" value="1"/>
</dbReference>
<evidence type="ECO:0000256" key="5">
    <source>
        <dbReference type="ARBA" id="ARBA00022692"/>
    </source>
</evidence>